<evidence type="ECO:0000256" key="5">
    <source>
        <dbReference type="ARBA" id="ARBA00022692"/>
    </source>
</evidence>
<keyword evidence="11 18" id="KW-0472">Membrane</keyword>
<feature type="region of interest" description="Disordered" evidence="17">
    <location>
        <begin position="514"/>
        <end position="539"/>
    </location>
</feature>
<evidence type="ECO:0000256" key="18">
    <source>
        <dbReference type="SAM" id="Phobius"/>
    </source>
</evidence>
<evidence type="ECO:0000256" key="1">
    <source>
        <dbReference type="ARBA" id="ARBA00004251"/>
    </source>
</evidence>
<dbReference type="PROSITE" id="PS00383">
    <property type="entry name" value="TYR_PHOSPHATASE_1"/>
    <property type="match status" value="2"/>
</dbReference>
<dbReference type="GO" id="GO:0004725">
    <property type="term" value="F:protein tyrosine phosphatase activity"/>
    <property type="evidence" value="ECO:0007669"/>
    <property type="project" value="UniProtKB-EC"/>
</dbReference>
<feature type="domain" description="Fibronectin type-III" evidence="21">
    <location>
        <begin position="5"/>
        <end position="98"/>
    </location>
</feature>
<dbReference type="InterPro" id="IPR003961">
    <property type="entry name" value="FN3_dom"/>
</dbReference>
<feature type="compositionally biased region" description="Basic and acidic residues" evidence="17">
    <location>
        <begin position="769"/>
        <end position="778"/>
    </location>
</feature>
<evidence type="ECO:0000256" key="10">
    <source>
        <dbReference type="ARBA" id="ARBA00022989"/>
    </source>
</evidence>
<feature type="compositionally biased region" description="Polar residues" evidence="17">
    <location>
        <begin position="820"/>
        <end position="838"/>
    </location>
</feature>
<reference evidence="23" key="1">
    <citation type="submission" date="2025-08" db="UniProtKB">
        <authorList>
            <consortium name="RefSeq"/>
        </authorList>
    </citation>
    <scope>IDENTIFICATION</scope>
    <source>
        <tissue evidence="23">Muscle</tissue>
    </source>
</reference>
<dbReference type="SMART" id="SM00404">
    <property type="entry name" value="PTPc_motif"/>
    <property type="match status" value="2"/>
</dbReference>
<keyword evidence="22" id="KW-1185">Reference proteome</keyword>
<feature type="compositionally biased region" description="Polar residues" evidence="17">
    <location>
        <begin position="781"/>
        <end position="791"/>
    </location>
</feature>
<accession>A0A6I9PZJ0</accession>
<keyword evidence="12" id="KW-0325">Glycoprotein</keyword>
<evidence type="ECO:0000313" key="22">
    <source>
        <dbReference type="Proteomes" id="UP000504611"/>
    </source>
</evidence>
<evidence type="ECO:0000256" key="9">
    <source>
        <dbReference type="ARBA" id="ARBA00022912"/>
    </source>
</evidence>
<evidence type="ECO:0000313" key="23">
    <source>
        <dbReference type="RefSeq" id="XP_010793917.1"/>
    </source>
</evidence>
<keyword evidence="6" id="KW-0732">Signal</keyword>
<dbReference type="Gene3D" id="2.60.40.10">
    <property type="entry name" value="Immunoglobulins"/>
    <property type="match status" value="1"/>
</dbReference>
<dbReference type="GeneID" id="104966428"/>
<dbReference type="PROSITE" id="PS50056">
    <property type="entry name" value="TYR_PHOSPHATASE_2"/>
    <property type="match status" value="2"/>
</dbReference>
<dbReference type="AlphaFoldDB" id="A0A6I9PZJ0"/>
<dbReference type="KEGG" id="ncc:104966428"/>
<dbReference type="FunFam" id="3.90.190.10:FF:000042">
    <property type="entry name" value="receptor-type tyrosine-protein phosphatase C isoform X1"/>
    <property type="match status" value="1"/>
</dbReference>
<evidence type="ECO:0000256" key="11">
    <source>
        <dbReference type="ARBA" id="ARBA00023136"/>
    </source>
</evidence>
<dbReference type="Pfam" id="PF00102">
    <property type="entry name" value="Y_phosphatase"/>
    <property type="match status" value="2"/>
</dbReference>
<dbReference type="SUPFAM" id="SSF52799">
    <property type="entry name" value="(Phosphotyrosine protein) phosphatases II"/>
    <property type="match status" value="2"/>
</dbReference>
<evidence type="ECO:0000256" key="6">
    <source>
        <dbReference type="ARBA" id="ARBA00022729"/>
    </source>
</evidence>
<feature type="domain" description="Tyrosine specific protein phosphatases" evidence="20">
    <location>
        <begin position="355"/>
        <end position="426"/>
    </location>
</feature>
<dbReference type="InterPro" id="IPR000387">
    <property type="entry name" value="Tyr_Pase_dom"/>
</dbReference>
<dbReference type="CDD" id="cd00063">
    <property type="entry name" value="FN3"/>
    <property type="match status" value="1"/>
</dbReference>
<dbReference type="RefSeq" id="XP_010793917.1">
    <property type="nucleotide sequence ID" value="XM_010795615.1"/>
</dbReference>
<keyword evidence="4" id="KW-0597">Phosphoprotein</keyword>
<organism evidence="22 23">
    <name type="scientific">Notothenia coriiceps</name>
    <name type="common">black rockcod</name>
    <dbReference type="NCBI Taxonomy" id="8208"/>
    <lineage>
        <taxon>Eukaryota</taxon>
        <taxon>Metazoa</taxon>
        <taxon>Chordata</taxon>
        <taxon>Craniata</taxon>
        <taxon>Vertebrata</taxon>
        <taxon>Euteleostomi</taxon>
        <taxon>Actinopterygii</taxon>
        <taxon>Neopterygii</taxon>
        <taxon>Teleostei</taxon>
        <taxon>Neoteleostei</taxon>
        <taxon>Acanthomorphata</taxon>
        <taxon>Eupercaria</taxon>
        <taxon>Perciformes</taxon>
        <taxon>Notothenioidei</taxon>
        <taxon>Nototheniidae</taxon>
        <taxon>Notothenia</taxon>
    </lineage>
</organism>
<dbReference type="PROSITE" id="PS50055">
    <property type="entry name" value="TYR_PHOSPHATASE_PTP"/>
    <property type="match status" value="2"/>
</dbReference>
<dbReference type="InterPro" id="IPR016130">
    <property type="entry name" value="Tyr_Pase_AS"/>
</dbReference>
<gene>
    <name evidence="23" type="primary">ptprc</name>
</gene>
<evidence type="ECO:0000256" key="16">
    <source>
        <dbReference type="ARBA" id="ARBA00078812"/>
    </source>
</evidence>
<dbReference type="SUPFAM" id="SSF49265">
    <property type="entry name" value="Fibronectin type III"/>
    <property type="match status" value="1"/>
</dbReference>
<evidence type="ECO:0000256" key="8">
    <source>
        <dbReference type="ARBA" id="ARBA00022801"/>
    </source>
</evidence>
<evidence type="ECO:0000256" key="17">
    <source>
        <dbReference type="SAM" id="MobiDB-lite"/>
    </source>
</evidence>
<evidence type="ECO:0000256" key="13">
    <source>
        <dbReference type="ARBA" id="ARBA00051722"/>
    </source>
</evidence>
<name>A0A6I9PZJ0_9TELE</name>
<dbReference type="InterPro" id="IPR036116">
    <property type="entry name" value="FN3_sf"/>
</dbReference>
<proteinExistence type="inferred from homology"/>
<dbReference type="SMART" id="SM00194">
    <property type="entry name" value="PTPc"/>
    <property type="match status" value="2"/>
</dbReference>
<comment type="subcellular location">
    <subcellularLocation>
        <location evidence="1">Cell membrane</location>
        <topology evidence="1">Single-pass type I membrane protein</topology>
    </subcellularLocation>
</comment>
<dbReference type="OrthoDB" id="5794147at2759"/>
<evidence type="ECO:0000259" key="19">
    <source>
        <dbReference type="PROSITE" id="PS50055"/>
    </source>
</evidence>
<dbReference type="InterPro" id="IPR050348">
    <property type="entry name" value="Protein-Tyr_Phosphatase"/>
</dbReference>
<feature type="region of interest" description="Disordered" evidence="17">
    <location>
        <begin position="768"/>
        <end position="838"/>
    </location>
</feature>
<dbReference type="PRINTS" id="PR00700">
    <property type="entry name" value="PRTYPHPHTASE"/>
</dbReference>
<evidence type="ECO:0000256" key="15">
    <source>
        <dbReference type="ARBA" id="ARBA00073601"/>
    </source>
</evidence>
<keyword evidence="5 18" id="KW-0812">Transmembrane</keyword>
<keyword evidence="9" id="KW-0904">Protein phosphatase</keyword>
<dbReference type="PROSITE" id="PS50853">
    <property type="entry name" value="FN3"/>
    <property type="match status" value="1"/>
</dbReference>
<evidence type="ECO:0000259" key="20">
    <source>
        <dbReference type="PROSITE" id="PS50056"/>
    </source>
</evidence>
<dbReference type="PANTHER" id="PTHR19134">
    <property type="entry name" value="RECEPTOR-TYPE TYROSINE-PROTEIN PHOSPHATASE"/>
    <property type="match status" value="1"/>
</dbReference>
<feature type="domain" description="Tyrosine-protein phosphatase" evidence="19">
    <location>
        <begin position="176"/>
        <end position="435"/>
    </location>
</feature>
<evidence type="ECO:0000256" key="3">
    <source>
        <dbReference type="ARBA" id="ARBA00022475"/>
    </source>
</evidence>
<evidence type="ECO:0000256" key="7">
    <source>
        <dbReference type="ARBA" id="ARBA00022737"/>
    </source>
</evidence>
<sequence>MLLKVPGEIKSLVWNLQEHNVIHATCDPPNDFNGPRKDYIARLYSGGDVLIKTPNQTECKFDFKDLSYSTKYKLQVTASNGQNEGKTKGEDVSTSYNDKAVIGFLVFLIILTSVALLLVVYKIYVLRRRQSHNLGESMMLITTANDEENLLAVEPIAAEVLLETYKRKLADEGRLFLAEFQSMPRIFTRYTVKEAKKACNAPKNRYVDILPYDYNRVQLTTGNGETGCDYINASFIDGYKESKKYIAAQGPKEETVSDFWRMVWEQQSSIIVMVTRCEEGNRVKCAQYWPSRDREAEIFEEFIVKLNSEDHCPDYTIRHLSLTNKREKNSEREVTHIQFMSWPDHGVPGEPHLLLKLRRRVNAFKNFFSGPIVVHCSAGVGRTGTYIGIDAMMECLEAEGRVDIYGYVVRLRRQRCLMVQVEAQYILIHQALLEHNQFGETETTVSELHSTLSTLKQKNSSSEPTLLDDEFERLPIYKNWRTFNKGLTEENKKKNRFTSVIPYDYNRVLLKLDEGRSRDSDPDDEEEEESSDEEEEDSSMYINASHIDGYWGPQNFIVAQTPLPDTVADFWLMVYQKKTSAIVMLSESSEESNSIYWDKDKKTFGDFEVEVESTDTSPTFITRNMLLRHVKRKETRSVKQFQFLTWSNNELPEKAQELTDMIKGIKQSCGGVKSQRNSPVVVHCNNGSSRSGIFCALWNLLDSAETEKLMDVFQVAKTLRKERQGMLSNLEQYQFLYEALEGVFPVQNGELKAVQASSVDSVQVVNETKAAEKPEGEKAASTISNDQQGAAESSPLVADGGKEDKKEEPEEVSSVPIETTPLQDTSNGATVTVDTVEV</sequence>
<dbReference type="Gene3D" id="3.90.190.10">
    <property type="entry name" value="Protein tyrosine phosphatase superfamily"/>
    <property type="match status" value="2"/>
</dbReference>
<dbReference type="CDD" id="cd14557">
    <property type="entry name" value="R-PTPc-C-1"/>
    <property type="match status" value="1"/>
</dbReference>
<comment type="similarity">
    <text evidence="14">Belongs to the protein-tyrosine phosphatase family. Receptor class 1/6 subfamily.</text>
</comment>
<dbReference type="InterPro" id="IPR013783">
    <property type="entry name" value="Ig-like_fold"/>
</dbReference>
<dbReference type="CTD" id="5788"/>
<keyword evidence="7" id="KW-0677">Repeat</keyword>
<dbReference type="InterPro" id="IPR000242">
    <property type="entry name" value="PTP_cat"/>
</dbReference>
<dbReference type="FunFam" id="3.90.190.10:FF:000033">
    <property type="entry name" value="receptor-type tyrosine-protein phosphatase C isoform X1"/>
    <property type="match status" value="1"/>
</dbReference>
<feature type="domain" description="Tyrosine specific protein phosphatases" evidence="20">
    <location>
        <begin position="656"/>
        <end position="734"/>
    </location>
</feature>
<dbReference type="PANTHER" id="PTHR19134:SF539">
    <property type="entry name" value="RECEPTOR-TYPE TYROSINE-PROTEIN PHOSPHATASE C"/>
    <property type="match status" value="1"/>
</dbReference>
<dbReference type="GO" id="GO:0005886">
    <property type="term" value="C:plasma membrane"/>
    <property type="evidence" value="ECO:0007669"/>
    <property type="project" value="UniProtKB-SubCell"/>
</dbReference>
<evidence type="ECO:0000256" key="14">
    <source>
        <dbReference type="ARBA" id="ARBA00061377"/>
    </source>
</evidence>
<protein>
    <recommendedName>
        <fullName evidence="15">Receptor-type tyrosine-protein phosphatase C</fullName>
        <ecNumber evidence="2">3.1.3.48</ecNumber>
    </recommendedName>
    <alternativeName>
        <fullName evidence="16">Leukocyte common antigen</fullName>
    </alternativeName>
</protein>
<evidence type="ECO:0000256" key="12">
    <source>
        <dbReference type="ARBA" id="ARBA00023180"/>
    </source>
</evidence>
<evidence type="ECO:0000256" key="2">
    <source>
        <dbReference type="ARBA" id="ARBA00013064"/>
    </source>
</evidence>
<feature type="compositionally biased region" description="Acidic residues" evidence="17">
    <location>
        <begin position="521"/>
        <end position="538"/>
    </location>
</feature>
<evidence type="ECO:0000259" key="21">
    <source>
        <dbReference type="PROSITE" id="PS50853"/>
    </source>
</evidence>
<dbReference type="InterPro" id="IPR003595">
    <property type="entry name" value="Tyr_Pase_cat"/>
</dbReference>
<keyword evidence="3" id="KW-1003">Cell membrane</keyword>
<dbReference type="InterPro" id="IPR029021">
    <property type="entry name" value="Prot-tyrosine_phosphatase-like"/>
</dbReference>
<evidence type="ECO:0000256" key="4">
    <source>
        <dbReference type="ARBA" id="ARBA00022553"/>
    </source>
</evidence>
<keyword evidence="23" id="KW-0675">Receptor</keyword>
<dbReference type="Proteomes" id="UP000504611">
    <property type="component" value="Unplaced"/>
</dbReference>
<comment type="catalytic activity">
    <reaction evidence="13">
        <text>O-phospho-L-tyrosyl-[protein] + H2O = L-tyrosyl-[protein] + phosphate</text>
        <dbReference type="Rhea" id="RHEA:10684"/>
        <dbReference type="Rhea" id="RHEA-COMP:10136"/>
        <dbReference type="Rhea" id="RHEA-COMP:20101"/>
        <dbReference type="ChEBI" id="CHEBI:15377"/>
        <dbReference type="ChEBI" id="CHEBI:43474"/>
        <dbReference type="ChEBI" id="CHEBI:46858"/>
        <dbReference type="ChEBI" id="CHEBI:61978"/>
        <dbReference type="EC" id="3.1.3.48"/>
    </reaction>
</comment>
<keyword evidence="8" id="KW-0378">Hydrolase</keyword>
<feature type="transmembrane region" description="Helical" evidence="18">
    <location>
        <begin position="100"/>
        <end position="121"/>
    </location>
</feature>
<dbReference type="EC" id="3.1.3.48" evidence="2"/>
<keyword evidence="10 18" id="KW-1133">Transmembrane helix</keyword>
<feature type="domain" description="Tyrosine-protein phosphatase" evidence="19">
    <location>
        <begin position="467"/>
        <end position="743"/>
    </location>
</feature>